<dbReference type="RefSeq" id="XP_016759233.1">
    <property type="nucleotide sequence ID" value="XM_016905978.1"/>
</dbReference>
<keyword evidence="2" id="KW-1185">Reference proteome</keyword>
<sequence length="77" mass="8364">MLLTRTSLRYVTASRNGRHSTKMYIWGGTSYGISSSCSSWPSTPPPLALVICVSRDGSIGEQQEGTYEGVVGTVQYM</sequence>
<accession>M3D1W3</accession>
<gene>
    <name evidence="1" type="ORF">SEPMUDRAFT_150134</name>
</gene>
<dbReference type="GeneID" id="27903115"/>
<dbReference type="AlphaFoldDB" id="M3D1W3"/>
<dbReference type="Proteomes" id="UP000016931">
    <property type="component" value="Unassembled WGS sequence"/>
</dbReference>
<proteinExistence type="predicted"/>
<dbReference type="HOGENOM" id="CLU_2639679_0_0_1"/>
<reference evidence="1 2" key="1">
    <citation type="journal article" date="2012" name="PLoS Pathog.">
        <title>Diverse lifestyles and strategies of plant pathogenesis encoded in the genomes of eighteen Dothideomycetes fungi.</title>
        <authorList>
            <person name="Ohm R.A."/>
            <person name="Feau N."/>
            <person name="Henrissat B."/>
            <person name="Schoch C.L."/>
            <person name="Horwitz B.A."/>
            <person name="Barry K.W."/>
            <person name="Condon B.J."/>
            <person name="Copeland A.C."/>
            <person name="Dhillon B."/>
            <person name="Glaser F."/>
            <person name="Hesse C.N."/>
            <person name="Kosti I."/>
            <person name="LaButti K."/>
            <person name="Lindquist E.A."/>
            <person name="Lucas S."/>
            <person name="Salamov A.A."/>
            <person name="Bradshaw R.E."/>
            <person name="Ciuffetti L."/>
            <person name="Hamelin R.C."/>
            <person name="Kema G.H.J."/>
            <person name="Lawrence C."/>
            <person name="Scott J.A."/>
            <person name="Spatafora J.W."/>
            <person name="Turgeon B.G."/>
            <person name="de Wit P.J.G.M."/>
            <person name="Zhong S."/>
            <person name="Goodwin S.B."/>
            <person name="Grigoriev I.V."/>
        </authorList>
    </citation>
    <scope>NUCLEOTIDE SEQUENCE [LARGE SCALE GENOMIC DNA]</scope>
    <source>
        <strain evidence="1 2">SO2202</strain>
    </source>
</reference>
<evidence type="ECO:0000313" key="2">
    <source>
        <dbReference type="Proteomes" id="UP000016931"/>
    </source>
</evidence>
<evidence type="ECO:0000313" key="1">
    <source>
        <dbReference type="EMBL" id="EMF11112.1"/>
    </source>
</evidence>
<dbReference type="EMBL" id="KB456266">
    <property type="protein sequence ID" value="EMF11112.1"/>
    <property type="molecule type" value="Genomic_DNA"/>
</dbReference>
<name>M3D1W3_SPHMS</name>
<protein>
    <submittedName>
        <fullName evidence="1">Uncharacterized protein</fullName>
    </submittedName>
</protein>
<organism evidence="1 2">
    <name type="scientific">Sphaerulina musiva (strain SO2202)</name>
    <name type="common">Poplar stem canker fungus</name>
    <name type="synonym">Septoria musiva</name>
    <dbReference type="NCBI Taxonomy" id="692275"/>
    <lineage>
        <taxon>Eukaryota</taxon>
        <taxon>Fungi</taxon>
        <taxon>Dikarya</taxon>
        <taxon>Ascomycota</taxon>
        <taxon>Pezizomycotina</taxon>
        <taxon>Dothideomycetes</taxon>
        <taxon>Dothideomycetidae</taxon>
        <taxon>Mycosphaerellales</taxon>
        <taxon>Mycosphaerellaceae</taxon>
        <taxon>Sphaerulina</taxon>
    </lineage>
</organism>